<keyword evidence="4" id="KW-1185">Reference proteome</keyword>
<feature type="compositionally biased region" description="Gly residues" evidence="1">
    <location>
        <begin position="504"/>
        <end position="520"/>
    </location>
</feature>
<keyword evidence="2" id="KW-0472">Membrane</keyword>
<keyword evidence="2" id="KW-1133">Transmembrane helix</keyword>
<feature type="region of interest" description="Disordered" evidence="1">
    <location>
        <begin position="501"/>
        <end position="520"/>
    </location>
</feature>
<feature type="transmembrane region" description="Helical" evidence="2">
    <location>
        <begin position="60"/>
        <end position="78"/>
    </location>
</feature>
<accession>A0A9W7BTH8</accession>
<keyword evidence="2" id="KW-0812">Transmembrane</keyword>
<dbReference type="OrthoDB" id="10414590at2759"/>
<feature type="region of interest" description="Disordered" evidence="1">
    <location>
        <begin position="1"/>
        <end position="37"/>
    </location>
</feature>
<evidence type="ECO:0000256" key="2">
    <source>
        <dbReference type="SAM" id="Phobius"/>
    </source>
</evidence>
<evidence type="ECO:0000313" key="3">
    <source>
        <dbReference type="EMBL" id="GMH96404.1"/>
    </source>
</evidence>
<name>A0A9W7BTH8_9STRA</name>
<proteinExistence type="predicted"/>
<dbReference type="Proteomes" id="UP001165085">
    <property type="component" value="Unassembled WGS sequence"/>
</dbReference>
<reference evidence="4" key="1">
    <citation type="journal article" date="2023" name="Commun. Biol.">
        <title>Genome analysis of Parmales, the sister group of diatoms, reveals the evolutionary specialization of diatoms from phago-mixotrophs to photoautotrophs.</title>
        <authorList>
            <person name="Ban H."/>
            <person name="Sato S."/>
            <person name="Yoshikawa S."/>
            <person name="Yamada K."/>
            <person name="Nakamura Y."/>
            <person name="Ichinomiya M."/>
            <person name="Sato N."/>
            <person name="Blanc-Mathieu R."/>
            <person name="Endo H."/>
            <person name="Kuwata A."/>
            <person name="Ogata H."/>
        </authorList>
    </citation>
    <scope>NUCLEOTIDE SEQUENCE [LARGE SCALE GENOMIC DNA]</scope>
    <source>
        <strain evidence="4">NIES 3701</strain>
    </source>
</reference>
<evidence type="ECO:0000256" key="1">
    <source>
        <dbReference type="SAM" id="MobiDB-lite"/>
    </source>
</evidence>
<dbReference type="EMBL" id="BRXY01000467">
    <property type="protein sequence ID" value="GMH96404.1"/>
    <property type="molecule type" value="Genomic_DNA"/>
</dbReference>
<dbReference type="SUPFAM" id="SSF52540">
    <property type="entry name" value="P-loop containing nucleoside triphosphate hydrolases"/>
    <property type="match status" value="1"/>
</dbReference>
<gene>
    <name evidence="3" type="ORF">TrST_g14034</name>
</gene>
<dbReference type="AlphaFoldDB" id="A0A9W7BTH8"/>
<evidence type="ECO:0000313" key="4">
    <source>
        <dbReference type="Proteomes" id="UP001165085"/>
    </source>
</evidence>
<protein>
    <submittedName>
        <fullName evidence="3">Uncharacterized protein</fullName>
    </submittedName>
</protein>
<comment type="caution">
    <text evidence="3">The sequence shown here is derived from an EMBL/GenBank/DDBJ whole genome shotgun (WGS) entry which is preliminary data.</text>
</comment>
<organism evidence="3 4">
    <name type="scientific">Triparma strigata</name>
    <dbReference type="NCBI Taxonomy" id="1606541"/>
    <lineage>
        <taxon>Eukaryota</taxon>
        <taxon>Sar</taxon>
        <taxon>Stramenopiles</taxon>
        <taxon>Ochrophyta</taxon>
        <taxon>Bolidophyceae</taxon>
        <taxon>Parmales</taxon>
        <taxon>Triparmaceae</taxon>
        <taxon>Triparma</taxon>
    </lineage>
</organism>
<dbReference type="InterPro" id="IPR027417">
    <property type="entry name" value="P-loop_NTPase"/>
</dbReference>
<sequence>MVRFRPDGTTAGGESSSDDDADPRPLHSTDVVPSNHDASDSYDDFEAYSYEPQRQVGLGFGWWALALVPSLLCAYYYFVMIDRGGGGGGVFSDSLLQTRMEQPVCPETCKWRSDDEMKVKIGADEGNLKQIQSPKLVRRIFDRVYRWVDAGDSGVPLLLGFAGPVGTGKSSAAVEIAKGILVGGGCICDAEGEEVAEEGGVGVGVEVGVSVIDDAIGVIYQYLDSVRLRLLGPRARTFSSTSRPPPAHDHFLGIHGLLNVQVAELSTPTLFKRRIISHLMTCANGFGVVVLENFERADRNVVLALSDMIEEVGKTGKITYFSDADNSSLSVKVGRLGFVLVTDIGSDKIVREFVSGGGVGLVGGGKLEESLIDAFEERFTGEDAVSDWKGGGLRSLPLSSTLDLFPFSPLTPANVGALIRYKLTEMEQEGRARKIWNKLITDDIVVENLLSNMRGFVTGGKVVFNKYGAKELAGNAVLQGIAAAVRKRRMRKGGVVGRLKMDGGDGNGEGGEGGGGGGGGGGTKVVVLEICRVEGGCDEIFRRSIA</sequence>